<dbReference type="GO" id="GO:0016787">
    <property type="term" value="F:hydrolase activity"/>
    <property type="evidence" value="ECO:0007669"/>
    <property type="project" value="UniProtKB-KW"/>
</dbReference>
<organism evidence="6 7">
    <name type="scientific">Mesotoga infera</name>
    <dbReference type="NCBI Taxonomy" id="1236046"/>
    <lineage>
        <taxon>Bacteria</taxon>
        <taxon>Thermotogati</taxon>
        <taxon>Thermotogota</taxon>
        <taxon>Thermotogae</taxon>
        <taxon>Kosmotogales</taxon>
        <taxon>Kosmotogaceae</taxon>
        <taxon>Mesotoga</taxon>
    </lineage>
</organism>
<dbReference type="SUPFAM" id="SSF56300">
    <property type="entry name" value="Metallo-dependent phosphatases"/>
    <property type="match status" value="1"/>
</dbReference>
<sequence length="1133" mass="125963">MNWKRFLLVVEAILIVLSGFAFEAKLLPFCTSSIERMPWLFEDVLYFVGNNYDIYQIALKEDGSWGEIKQVEGEVNTLANEISPCVVRSGNDLVMYFARYSDATDYDFFRAVLDKSSGEWTNVTSVKELNTDTQEWKIWVNEGETLAYITTKGSHGGAAPVGGRDIWMSEKVEGKWTTPLNVAVLNTTGDEWSVFVAPDGKIWIDGSREEVIGGHDIYYYDPNSKKIVHPGEDINTMYNDRSVWTDGKTLILSSSDRKDGAGSYDLYTVDLEGEAILSPVAVQVREEITATLGDLRSSMDGKYILEGQTVTVEGVALVSTGEWHDKANYFTIADASAGVFVYGAGFTEPFVRKGDLVRVTGTLSIVGYSTDIGSLVILPSGPEDIVVLSEGADLPTPKILFTDTPRTALAAYEARPVMFFGKVSQYDNETIARGFVIDGSSDSEYEDSKGEIKVKFYSYAQIDISGLENGDYASVKGVLVLDKEGNYYVRPTEKSDISEIQRNRMIFLSTVADKALLAVEDSQEVESEAGNDRILESAADRIFASSSDGRLFLSAYSVGGTRAGSGPAIYEYIDGELVKLALPGEAEYPDIKGKGLVFACRISPDDLNSSWEIYHLDLESKKLQKLLSSPSDEIEPVLSPDGKKVVFSRQANGHWELVELEIASGSESVIEVNAKSADFSSDGRELVFQYLGESWDLVELSKLDSPFGASRRKLLATPFDETSPAVNDDSNLIAFVADYRGKGEVFLLDTVSGEVRPLFAEVTESKNPFWIEDKLGVAKRSETGWEMALVEIVEEKIGSFEEVANFLRRPRLTSPAMVDLDEVRFEISLKEGFVPVKAYLQGNGRTIPVMCYGNDAIITGNAVPGLYDLRIVARNSSGYHSWIEPKSVFLGDSSRTVRIVQLTDIHLGLANKPENREGFIKLLESAQMEEPTMIVITGDVSDAAQYYPDDYAFLRSTLIEHAECPVFVIPGNHDSQRAGKVVGKEMWTEFFGELYFSFEWGGWRYIFMDTGDSDYGLVSGMVSEEQMDWLRGEIDNDRKTVLFAHHNPFDTRWSFFEKEPNRQELVEVLESGNLMLALFGHRHSDAIDYHDEILAVTTRKSLEGSALSYRLVILDREGILKISQELPKASKSM</sequence>
<dbReference type="Gene3D" id="2.120.10.30">
    <property type="entry name" value="TolB, C-terminal domain"/>
    <property type="match status" value="3"/>
</dbReference>
<evidence type="ECO:0000313" key="7">
    <source>
        <dbReference type="Proteomes" id="UP000250796"/>
    </source>
</evidence>
<dbReference type="Proteomes" id="UP000250796">
    <property type="component" value="Chromosome MESINF"/>
</dbReference>
<dbReference type="Pfam" id="PF07676">
    <property type="entry name" value="PD40"/>
    <property type="match status" value="1"/>
</dbReference>
<evidence type="ECO:0000256" key="3">
    <source>
        <dbReference type="ARBA" id="ARBA00023004"/>
    </source>
</evidence>
<dbReference type="InterPro" id="IPR050884">
    <property type="entry name" value="CNP_phosphodiesterase-III"/>
</dbReference>
<dbReference type="PANTHER" id="PTHR42988:SF2">
    <property type="entry name" value="CYCLIC NUCLEOTIDE PHOSPHODIESTERASE CBUA0032-RELATED"/>
    <property type="match status" value="1"/>
</dbReference>
<evidence type="ECO:0000256" key="2">
    <source>
        <dbReference type="ARBA" id="ARBA00022801"/>
    </source>
</evidence>
<keyword evidence="1" id="KW-0479">Metal-binding</keyword>
<reference evidence="6 7" key="1">
    <citation type="submission" date="2017-01" db="EMBL/GenBank/DDBJ databases">
        <authorList>
            <person name="Erauso G."/>
        </authorList>
    </citation>
    <scope>NUCLEOTIDE SEQUENCE [LARGE SCALE GENOMIC DNA]</scope>
    <source>
        <strain evidence="6">MESINF1</strain>
    </source>
</reference>
<dbReference type="Pfam" id="PF00149">
    <property type="entry name" value="Metallophos"/>
    <property type="match status" value="1"/>
</dbReference>
<keyword evidence="3" id="KW-0408">Iron</keyword>
<feature type="domain" description="Calcineurin-like phosphoesterase" evidence="5">
    <location>
        <begin position="898"/>
        <end position="1084"/>
    </location>
</feature>
<gene>
    <name evidence="6" type="ORF">MESINF_2802</name>
</gene>
<dbReference type="InterPro" id="IPR029052">
    <property type="entry name" value="Metallo-depent_PP-like"/>
</dbReference>
<dbReference type="AlphaFoldDB" id="A0A7Z7LIQ0"/>
<dbReference type="EMBL" id="LS974202">
    <property type="protein sequence ID" value="SSC14242.1"/>
    <property type="molecule type" value="Genomic_DNA"/>
</dbReference>
<protein>
    <recommendedName>
        <fullName evidence="5">Calcineurin-like phosphoesterase domain-containing protein</fullName>
    </recommendedName>
</protein>
<dbReference type="KEGG" id="minf:MESINF_2802"/>
<dbReference type="InterPro" id="IPR011042">
    <property type="entry name" value="6-blade_b-propeller_TolB-like"/>
</dbReference>
<evidence type="ECO:0000259" key="5">
    <source>
        <dbReference type="Pfam" id="PF00149"/>
    </source>
</evidence>
<dbReference type="SUPFAM" id="SSF69304">
    <property type="entry name" value="Tricorn protease N-terminal domain"/>
    <property type="match status" value="2"/>
</dbReference>
<accession>A0A7Z7LIQ0</accession>
<evidence type="ECO:0000313" key="6">
    <source>
        <dbReference type="EMBL" id="SSC14242.1"/>
    </source>
</evidence>
<dbReference type="GO" id="GO:0046872">
    <property type="term" value="F:metal ion binding"/>
    <property type="evidence" value="ECO:0007669"/>
    <property type="project" value="UniProtKB-KW"/>
</dbReference>
<keyword evidence="2" id="KW-0378">Hydrolase</keyword>
<dbReference type="InterPro" id="IPR011659">
    <property type="entry name" value="WD40"/>
</dbReference>
<dbReference type="InterPro" id="IPR004843">
    <property type="entry name" value="Calcineurin-like_PHP"/>
</dbReference>
<keyword evidence="7" id="KW-1185">Reference proteome</keyword>
<name>A0A7Z7LIQ0_9BACT</name>
<evidence type="ECO:0000256" key="4">
    <source>
        <dbReference type="ARBA" id="ARBA00025742"/>
    </source>
</evidence>
<dbReference type="RefSeq" id="WP_169700649.1">
    <property type="nucleotide sequence ID" value="NZ_LS974202.1"/>
</dbReference>
<comment type="similarity">
    <text evidence="4">Belongs to the cyclic nucleotide phosphodiesterase class-III family.</text>
</comment>
<dbReference type="PANTHER" id="PTHR42988">
    <property type="entry name" value="PHOSPHOHYDROLASE"/>
    <property type="match status" value="1"/>
</dbReference>
<evidence type="ECO:0000256" key="1">
    <source>
        <dbReference type="ARBA" id="ARBA00022723"/>
    </source>
</evidence>
<proteinExistence type="inferred from homology"/>
<dbReference type="Gene3D" id="3.60.21.10">
    <property type="match status" value="1"/>
</dbReference>